<keyword evidence="3" id="KW-1185">Reference proteome</keyword>
<comment type="caution">
    <text evidence="2">The sequence shown here is derived from an EMBL/GenBank/DDBJ whole genome shotgun (WGS) entry which is preliminary data.</text>
</comment>
<dbReference type="Pfam" id="PF05686">
    <property type="entry name" value="Glyco_transf_90"/>
    <property type="match status" value="1"/>
</dbReference>
<dbReference type="AlphaFoldDB" id="A0AAE1RMY5"/>
<proteinExistence type="predicted"/>
<accession>A0AAE1RMY5</accession>
<reference evidence="2" key="1">
    <citation type="submission" date="2023-12" db="EMBL/GenBank/DDBJ databases">
        <title>Genome assembly of Anisodus tanguticus.</title>
        <authorList>
            <person name="Wang Y.-J."/>
        </authorList>
    </citation>
    <scope>NUCLEOTIDE SEQUENCE</scope>
    <source>
        <strain evidence="2">KB-2021</strain>
        <tissue evidence="2">Leaf</tissue>
    </source>
</reference>
<dbReference type="EMBL" id="JAVYJV010000014">
    <property type="protein sequence ID" value="KAK4354049.1"/>
    <property type="molecule type" value="Genomic_DNA"/>
</dbReference>
<evidence type="ECO:0000313" key="2">
    <source>
        <dbReference type="EMBL" id="KAK4354049.1"/>
    </source>
</evidence>
<name>A0AAE1RMY5_9SOLA</name>
<evidence type="ECO:0000313" key="3">
    <source>
        <dbReference type="Proteomes" id="UP001291623"/>
    </source>
</evidence>
<organism evidence="2 3">
    <name type="scientific">Anisodus tanguticus</name>
    <dbReference type="NCBI Taxonomy" id="243964"/>
    <lineage>
        <taxon>Eukaryota</taxon>
        <taxon>Viridiplantae</taxon>
        <taxon>Streptophyta</taxon>
        <taxon>Embryophyta</taxon>
        <taxon>Tracheophyta</taxon>
        <taxon>Spermatophyta</taxon>
        <taxon>Magnoliopsida</taxon>
        <taxon>eudicotyledons</taxon>
        <taxon>Gunneridae</taxon>
        <taxon>Pentapetalae</taxon>
        <taxon>asterids</taxon>
        <taxon>lamiids</taxon>
        <taxon>Solanales</taxon>
        <taxon>Solanaceae</taxon>
        <taxon>Solanoideae</taxon>
        <taxon>Hyoscyameae</taxon>
        <taxon>Anisodus</taxon>
    </lineage>
</organism>
<dbReference type="InterPro" id="IPR006598">
    <property type="entry name" value="CAP10"/>
</dbReference>
<feature type="domain" description="Glycosyl transferase CAP10" evidence="1">
    <location>
        <begin position="6"/>
        <end position="65"/>
    </location>
</feature>
<sequence>MQLKYVIESLACPSDGVWRKFMEEALEKSPSYTDPCILPPPYKPQEIKAFVEQKIKGTKKAEAWENEYWSSLHKKQRKHEREEYYFSGGSKVGIFEEERHIINLCDIVAFLVSPHSFRLFVCWMD</sequence>
<gene>
    <name evidence="2" type="ORF">RND71_026243</name>
</gene>
<evidence type="ECO:0000259" key="1">
    <source>
        <dbReference type="Pfam" id="PF05686"/>
    </source>
</evidence>
<protein>
    <recommendedName>
        <fullName evidence="1">Glycosyl transferase CAP10 domain-containing protein</fullName>
    </recommendedName>
</protein>
<dbReference type="Proteomes" id="UP001291623">
    <property type="component" value="Unassembled WGS sequence"/>
</dbReference>